<dbReference type="InterPro" id="IPR000923">
    <property type="entry name" value="BlueCu_1"/>
</dbReference>
<protein>
    <recommendedName>
        <fullName evidence="5">Azurin</fullName>
    </recommendedName>
</protein>
<keyword evidence="5" id="KW-0574">Periplasm</keyword>
<feature type="domain" description="Blue (type 1) copper" evidence="6">
    <location>
        <begin position="20"/>
        <end position="144"/>
    </location>
</feature>
<keyword evidence="2 5" id="KW-0479">Metal-binding</keyword>
<evidence type="ECO:0000256" key="5">
    <source>
        <dbReference type="RuleBase" id="RU363017"/>
    </source>
</evidence>
<dbReference type="CDD" id="cd13922">
    <property type="entry name" value="Azurin"/>
    <property type="match status" value="1"/>
</dbReference>
<keyword evidence="5" id="KW-0732">Signal</keyword>
<dbReference type="SUPFAM" id="SSF49503">
    <property type="entry name" value="Cupredoxins"/>
    <property type="match status" value="1"/>
</dbReference>
<evidence type="ECO:0000313" key="8">
    <source>
        <dbReference type="Proteomes" id="UP000064007"/>
    </source>
</evidence>
<proteinExistence type="predicted"/>
<dbReference type="InterPro" id="IPR008972">
    <property type="entry name" value="Cupredoxin"/>
</dbReference>
<sequence length="146" mass="15661">MKKMSVILVGLFATSVYADECDINIEATAAMAYNTKEITVKKSCEEVTLNFKVNGTLPKAVMGHNVVITKKPDMDAVLKDGIAAGLNSNYVKAKDARVVVATNVIGGGESTSVKFKSTVFNTNEPYVFVCSFPGHSSVMKGNVKFN</sequence>
<gene>
    <name evidence="7" type="ORF">BN1208_0564</name>
</gene>
<evidence type="ECO:0000256" key="4">
    <source>
        <dbReference type="ARBA" id="ARBA00023008"/>
    </source>
</evidence>
<dbReference type="KEGG" id="mbat:BN1208_0564"/>
<dbReference type="GO" id="GO:0042597">
    <property type="term" value="C:periplasmic space"/>
    <property type="evidence" value="ECO:0007669"/>
    <property type="project" value="UniProtKB-SubCell"/>
</dbReference>
<dbReference type="STRING" id="1581557.BN1208_0564"/>
<dbReference type="OrthoDB" id="9814063at2"/>
<evidence type="ECO:0000256" key="2">
    <source>
        <dbReference type="ARBA" id="ARBA00022723"/>
    </source>
</evidence>
<keyword evidence="4 5" id="KW-0186">Copper</keyword>
<dbReference type="GO" id="GO:0005507">
    <property type="term" value="F:copper ion binding"/>
    <property type="evidence" value="ECO:0007669"/>
    <property type="project" value="UniProtKB-UniRule"/>
</dbReference>
<keyword evidence="8" id="KW-1185">Reference proteome</keyword>
<evidence type="ECO:0000256" key="3">
    <source>
        <dbReference type="ARBA" id="ARBA00022982"/>
    </source>
</evidence>
<reference evidence="8" key="1">
    <citation type="submission" date="2014-12" db="EMBL/GenBank/DDBJ databases">
        <authorList>
            <person name="Salcher M.M."/>
        </authorList>
    </citation>
    <scope>NUCLEOTIDE SEQUENCE [LARGE SCALE GENOMIC DNA]</scope>
    <source>
        <strain evidence="8">MMS-10A-171</strain>
    </source>
</reference>
<name>A0A0D6EVC9_9PROT</name>
<dbReference type="InterPro" id="IPR050845">
    <property type="entry name" value="Cu-binding_ET"/>
</dbReference>
<evidence type="ECO:0000256" key="1">
    <source>
        <dbReference type="ARBA" id="ARBA00022448"/>
    </source>
</evidence>
<organism evidence="7 8">
    <name type="scientific">Candidatus Methylopumilus planktonicus</name>
    <dbReference type="NCBI Taxonomy" id="1581557"/>
    <lineage>
        <taxon>Bacteria</taxon>
        <taxon>Pseudomonadati</taxon>
        <taxon>Pseudomonadota</taxon>
        <taxon>Betaproteobacteria</taxon>
        <taxon>Nitrosomonadales</taxon>
        <taxon>Methylophilaceae</taxon>
        <taxon>Candidatus Methylopumilus</taxon>
    </lineage>
</organism>
<dbReference type="EMBL" id="LN827929">
    <property type="protein sequence ID" value="CEZ19451.1"/>
    <property type="molecule type" value="Genomic_DNA"/>
</dbReference>
<comment type="subcellular location">
    <subcellularLocation>
        <location evidence="5">Periplasm</location>
    </subcellularLocation>
</comment>
<evidence type="ECO:0000259" key="6">
    <source>
        <dbReference type="Pfam" id="PF00127"/>
    </source>
</evidence>
<dbReference type="Pfam" id="PF00127">
    <property type="entry name" value="Copper-bind"/>
    <property type="match status" value="1"/>
</dbReference>
<dbReference type="NCBIfam" id="TIGR02695">
    <property type="entry name" value="azurin"/>
    <property type="match status" value="1"/>
</dbReference>
<keyword evidence="1 5" id="KW-0813">Transport</keyword>
<dbReference type="Proteomes" id="UP000064007">
    <property type="component" value="Chromosome 1"/>
</dbReference>
<dbReference type="GO" id="GO:0009055">
    <property type="term" value="F:electron transfer activity"/>
    <property type="evidence" value="ECO:0007669"/>
    <property type="project" value="InterPro"/>
</dbReference>
<accession>A0A0D6EVC9</accession>
<dbReference type="RefSeq" id="WP_046487720.1">
    <property type="nucleotide sequence ID" value="NZ_LN827929.1"/>
</dbReference>
<evidence type="ECO:0000313" key="7">
    <source>
        <dbReference type="EMBL" id="CEZ19451.1"/>
    </source>
</evidence>
<comment type="function">
    <text evidence="5">Transfers electrons from cytochrome c551 to cytochrome oxidase.</text>
</comment>
<dbReference type="AlphaFoldDB" id="A0A0D6EVC9"/>
<dbReference type="PANTHER" id="PTHR38439">
    <property type="entry name" value="AURACYANIN-B"/>
    <property type="match status" value="1"/>
</dbReference>
<keyword evidence="3 5" id="KW-0249">Electron transport</keyword>
<dbReference type="PANTHER" id="PTHR38439:SF2">
    <property type="entry name" value="OUTER MEMBRANE PROTEIN H.8"/>
    <property type="match status" value="1"/>
</dbReference>
<feature type="signal peptide" evidence="5">
    <location>
        <begin position="1"/>
        <end position="18"/>
    </location>
</feature>
<dbReference type="HOGENOM" id="CLU_112845_1_0_4"/>
<feature type="chain" id="PRO_5006515061" description="Azurin" evidence="5">
    <location>
        <begin position="19"/>
        <end position="146"/>
    </location>
</feature>
<dbReference type="Gene3D" id="2.60.40.420">
    <property type="entry name" value="Cupredoxins - blue copper proteins"/>
    <property type="match status" value="1"/>
</dbReference>
<dbReference type="InterPro" id="IPR014068">
    <property type="entry name" value="Azurin"/>
</dbReference>